<name>A0A1Y3EWT3_9BILA</name>
<comment type="caution">
    <text evidence="3">The sequence shown here is derived from an EMBL/GenBank/DDBJ whole genome shotgun (WGS) entry which is preliminary data.</text>
</comment>
<accession>A0A1Y3EWT3</accession>
<feature type="signal peptide" evidence="2">
    <location>
        <begin position="1"/>
        <end position="42"/>
    </location>
</feature>
<proteinExistence type="predicted"/>
<organism evidence="3 4">
    <name type="scientific">Trichinella nativa</name>
    <dbReference type="NCBI Taxonomy" id="6335"/>
    <lineage>
        <taxon>Eukaryota</taxon>
        <taxon>Metazoa</taxon>
        <taxon>Ecdysozoa</taxon>
        <taxon>Nematoda</taxon>
        <taxon>Enoplea</taxon>
        <taxon>Dorylaimia</taxon>
        <taxon>Trichinellida</taxon>
        <taxon>Trichinellidae</taxon>
        <taxon>Trichinella</taxon>
    </lineage>
</organism>
<dbReference type="AlphaFoldDB" id="A0A1Y3EWT3"/>
<feature type="transmembrane region" description="Helical" evidence="1">
    <location>
        <begin position="287"/>
        <end position="308"/>
    </location>
</feature>
<evidence type="ECO:0000256" key="2">
    <source>
        <dbReference type="SAM" id="SignalP"/>
    </source>
</evidence>
<evidence type="ECO:0000313" key="3">
    <source>
        <dbReference type="EMBL" id="OUC49425.1"/>
    </source>
</evidence>
<reference evidence="3 4" key="1">
    <citation type="submission" date="2015-04" db="EMBL/GenBank/DDBJ databases">
        <title>Draft genome of the roundworm Trichinella nativa.</title>
        <authorList>
            <person name="Mitreva M."/>
        </authorList>
    </citation>
    <scope>NUCLEOTIDE SEQUENCE [LARGE SCALE GENOMIC DNA]</scope>
    <source>
        <strain evidence="3 4">ISS45</strain>
    </source>
</reference>
<dbReference type="Proteomes" id="UP000243006">
    <property type="component" value="Unassembled WGS sequence"/>
</dbReference>
<feature type="chain" id="PRO_5010997482" evidence="2">
    <location>
        <begin position="43"/>
        <end position="392"/>
    </location>
</feature>
<protein>
    <submittedName>
        <fullName evidence="3">Uncharacterized protein</fullName>
    </submittedName>
</protein>
<dbReference type="EMBL" id="LVZM01000978">
    <property type="protein sequence ID" value="OUC49425.1"/>
    <property type="molecule type" value="Genomic_DNA"/>
</dbReference>
<sequence length="392" mass="45147">MDWRWRRKTNAKISVLSEKTSNMLVLVFTIFLLLLLDSCCCASEDGHCPHEIFQKTPGWNYSNNCVAIVRLTSKYDDMVDGYVETCKKYNHGTWYNISDLYQTLKKKKHLMDKLAKDMMIYLNFQIVDKVVSNNGTIINYTVIDTTFGQKFEVFKLINDTWTAVDDLNNSIPIQWVEKHQEKKEIKYKLCAMYHKNIHFVVCDMNHLTHVACIVPRIGECKVVNAEMDVKGCTYCKHNYLLPYCKRIIRSSHILIHLSSVWPIKSSNNEFYIISEKKITTDETAETIQLMVGIAVVTITLLLILIVIYRRTKGKMDEISKNTSSAPAPAPQMIVPESPTLSFTDSQHSIKTLIPFTFDDKTDEKTDEKTEGKSDYMSTLKQFASIKLVQNNS</sequence>
<keyword evidence="1" id="KW-0472">Membrane</keyword>
<gene>
    <name evidence="3" type="ORF">D917_05391</name>
</gene>
<evidence type="ECO:0000256" key="1">
    <source>
        <dbReference type="SAM" id="Phobius"/>
    </source>
</evidence>
<keyword evidence="1" id="KW-0812">Transmembrane</keyword>
<evidence type="ECO:0000313" key="4">
    <source>
        <dbReference type="Proteomes" id="UP000243006"/>
    </source>
</evidence>
<keyword evidence="2" id="KW-0732">Signal</keyword>
<keyword evidence="1" id="KW-1133">Transmembrane helix</keyword>